<dbReference type="GO" id="GO:0005886">
    <property type="term" value="C:plasma membrane"/>
    <property type="evidence" value="ECO:0007669"/>
    <property type="project" value="UniProtKB-SubCell"/>
</dbReference>
<dbReference type="SUPFAM" id="SSF52540">
    <property type="entry name" value="P-loop containing nucleoside triphosphate hydrolases"/>
    <property type="match status" value="1"/>
</dbReference>
<evidence type="ECO:0000256" key="6">
    <source>
        <dbReference type="ARBA" id="ARBA00022741"/>
    </source>
</evidence>
<evidence type="ECO:0000256" key="9">
    <source>
        <dbReference type="SAM" id="MobiDB-lite"/>
    </source>
</evidence>
<dbReference type="InterPro" id="IPR050388">
    <property type="entry name" value="ABC_Ni/Peptide_Import"/>
</dbReference>
<keyword evidence="6" id="KW-0547">Nucleotide-binding</keyword>
<gene>
    <name evidence="11" type="ORF">SAMN06265784_110201</name>
</gene>
<dbReference type="NCBIfam" id="TIGR01727">
    <property type="entry name" value="oligo_HPY"/>
    <property type="match status" value="1"/>
</dbReference>
<dbReference type="SMART" id="SM00382">
    <property type="entry name" value="AAA"/>
    <property type="match status" value="1"/>
</dbReference>
<keyword evidence="7 11" id="KW-0067">ATP-binding</keyword>
<evidence type="ECO:0000256" key="1">
    <source>
        <dbReference type="ARBA" id="ARBA00004417"/>
    </source>
</evidence>
<evidence type="ECO:0000256" key="5">
    <source>
        <dbReference type="ARBA" id="ARBA00022519"/>
    </source>
</evidence>
<feature type="region of interest" description="Disordered" evidence="9">
    <location>
        <begin position="1"/>
        <end position="28"/>
    </location>
</feature>
<reference evidence="12" key="1">
    <citation type="submission" date="2017-04" db="EMBL/GenBank/DDBJ databases">
        <authorList>
            <person name="Varghese N."/>
            <person name="Submissions S."/>
        </authorList>
    </citation>
    <scope>NUCLEOTIDE SEQUENCE [LARGE SCALE GENOMIC DNA]</scope>
    <source>
        <strain evidence="12">LMG 29540</strain>
    </source>
</reference>
<dbReference type="CDD" id="cd03257">
    <property type="entry name" value="ABC_NikE_OppD_transporters"/>
    <property type="match status" value="1"/>
</dbReference>
<keyword evidence="4" id="KW-1003">Cell membrane</keyword>
<proteinExistence type="inferred from homology"/>
<dbReference type="GO" id="GO:0005524">
    <property type="term" value="F:ATP binding"/>
    <property type="evidence" value="ECO:0007669"/>
    <property type="project" value="UniProtKB-KW"/>
</dbReference>
<dbReference type="Gene3D" id="3.40.50.300">
    <property type="entry name" value="P-loop containing nucleotide triphosphate hydrolases"/>
    <property type="match status" value="1"/>
</dbReference>
<dbReference type="FunFam" id="3.40.50.300:FF:000016">
    <property type="entry name" value="Oligopeptide ABC transporter ATP-binding component"/>
    <property type="match status" value="1"/>
</dbReference>
<dbReference type="InterPro" id="IPR013563">
    <property type="entry name" value="Oligopep_ABC_C"/>
</dbReference>
<evidence type="ECO:0000256" key="8">
    <source>
        <dbReference type="ARBA" id="ARBA00023136"/>
    </source>
</evidence>
<organism evidence="11 12">
    <name type="scientific">Paraburkholderia susongensis</name>
    <dbReference type="NCBI Taxonomy" id="1515439"/>
    <lineage>
        <taxon>Bacteria</taxon>
        <taxon>Pseudomonadati</taxon>
        <taxon>Pseudomonadota</taxon>
        <taxon>Betaproteobacteria</taxon>
        <taxon>Burkholderiales</taxon>
        <taxon>Burkholderiaceae</taxon>
        <taxon>Paraburkholderia</taxon>
    </lineage>
</organism>
<feature type="domain" description="ABC transporter" evidence="10">
    <location>
        <begin position="39"/>
        <end position="286"/>
    </location>
</feature>
<accession>A0A1X7LX46</accession>
<evidence type="ECO:0000256" key="3">
    <source>
        <dbReference type="ARBA" id="ARBA00022448"/>
    </source>
</evidence>
<dbReference type="PROSITE" id="PS50893">
    <property type="entry name" value="ABC_TRANSPORTER_2"/>
    <property type="match status" value="1"/>
</dbReference>
<dbReference type="InterPro" id="IPR017871">
    <property type="entry name" value="ABC_transporter-like_CS"/>
</dbReference>
<dbReference type="Pfam" id="PF00005">
    <property type="entry name" value="ABC_tran"/>
    <property type="match status" value="1"/>
</dbReference>
<dbReference type="Pfam" id="PF08352">
    <property type="entry name" value="oligo_HPY"/>
    <property type="match status" value="1"/>
</dbReference>
<evidence type="ECO:0000256" key="2">
    <source>
        <dbReference type="ARBA" id="ARBA00005417"/>
    </source>
</evidence>
<dbReference type="Proteomes" id="UP000193228">
    <property type="component" value="Unassembled WGS sequence"/>
</dbReference>
<dbReference type="PANTHER" id="PTHR43297:SF2">
    <property type="entry name" value="DIPEPTIDE TRANSPORT ATP-BINDING PROTEIN DPPD"/>
    <property type="match status" value="1"/>
</dbReference>
<evidence type="ECO:0000256" key="4">
    <source>
        <dbReference type="ARBA" id="ARBA00022475"/>
    </source>
</evidence>
<dbReference type="PANTHER" id="PTHR43297">
    <property type="entry name" value="OLIGOPEPTIDE TRANSPORT ATP-BINDING PROTEIN APPD"/>
    <property type="match status" value="1"/>
</dbReference>
<name>A0A1X7LX46_9BURK</name>
<dbReference type="InterPro" id="IPR027417">
    <property type="entry name" value="P-loop_NTPase"/>
</dbReference>
<protein>
    <submittedName>
        <fullName evidence="11">Peptide/nickel transport system ATP-binding protein</fullName>
    </submittedName>
</protein>
<keyword evidence="8" id="KW-0472">Membrane</keyword>
<dbReference type="AlphaFoldDB" id="A0A1X7LX46"/>
<dbReference type="InterPro" id="IPR003593">
    <property type="entry name" value="AAA+_ATPase"/>
</dbReference>
<sequence length="358" mass="38484">MMPGTDMIESNTENASPRAGTLPATDARCASDVDSDTLVKVEGLSVDLPRRREATRLVDGVSFTIKRNEKVALVGESGSGKSVTARALMRLNPKLRLAGRVLVDGIEVLGLPERKLGSVRGKRIGMAFQDAFTSLDPIMPVGEQLIEALVVQGVSRGEARVRAVRLLAELGVSHAEGRMKAYVHEFSGGMRQRVVLAMALICEPRLLIADEPTTALDVRIAQQVLDVLDDVAARRELAVLLITHDMGVVASFAERVLVMYSGRIVEDAQVDALFERPIHPYTEGLLAAVPRVDRTVERLAAVQGSPVAPGERPAGCAFHPRCAAATDVCRGVVPPLRTFGARRIACHHAEERGASDAV</sequence>
<evidence type="ECO:0000313" key="11">
    <source>
        <dbReference type="EMBL" id="SMG58084.1"/>
    </source>
</evidence>
<dbReference type="PROSITE" id="PS00211">
    <property type="entry name" value="ABC_TRANSPORTER_1"/>
    <property type="match status" value="1"/>
</dbReference>
<dbReference type="InterPro" id="IPR003439">
    <property type="entry name" value="ABC_transporter-like_ATP-bd"/>
</dbReference>
<dbReference type="GO" id="GO:0015833">
    <property type="term" value="P:peptide transport"/>
    <property type="evidence" value="ECO:0007669"/>
    <property type="project" value="InterPro"/>
</dbReference>
<dbReference type="STRING" id="1515439.SAMN06265784_110201"/>
<dbReference type="GO" id="GO:0016887">
    <property type="term" value="F:ATP hydrolysis activity"/>
    <property type="evidence" value="ECO:0007669"/>
    <property type="project" value="InterPro"/>
</dbReference>
<dbReference type="EMBL" id="FXAT01000010">
    <property type="protein sequence ID" value="SMG58084.1"/>
    <property type="molecule type" value="Genomic_DNA"/>
</dbReference>
<evidence type="ECO:0000259" key="10">
    <source>
        <dbReference type="PROSITE" id="PS50893"/>
    </source>
</evidence>
<evidence type="ECO:0000256" key="7">
    <source>
        <dbReference type="ARBA" id="ARBA00022840"/>
    </source>
</evidence>
<evidence type="ECO:0000313" key="12">
    <source>
        <dbReference type="Proteomes" id="UP000193228"/>
    </source>
</evidence>
<dbReference type="GO" id="GO:0055085">
    <property type="term" value="P:transmembrane transport"/>
    <property type="evidence" value="ECO:0007669"/>
    <property type="project" value="UniProtKB-ARBA"/>
</dbReference>
<comment type="subcellular location">
    <subcellularLocation>
        <location evidence="1">Cell inner membrane</location>
        <topology evidence="1">Peripheral membrane protein</topology>
    </subcellularLocation>
</comment>
<comment type="similarity">
    <text evidence="2">Belongs to the ABC transporter superfamily.</text>
</comment>
<keyword evidence="12" id="KW-1185">Reference proteome</keyword>
<keyword evidence="3" id="KW-0813">Transport</keyword>
<keyword evidence="5" id="KW-0997">Cell inner membrane</keyword>